<proteinExistence type="predicted"/>
<dbReference type="Proteomes" id="UP000076798">
    <property type="component" value="Unassembled WGS sequence"/>
</dbReference>
<gene>
    <name evidence="1" type="ORF">SISSUDRAFT_543999</name>
</gene>
<keyword evidence="2" id="KW-1185">Reference proteome</keyword>
<dbReference type="EMBL" id="KV428342">
    <property type="protein sequence ID" value="KZT32375.1"/>
    <property type="molecule type" value="Genomic_DNA"/>
</dbReference>
<accession>A0A165XNG5</accession>
<reference evidence="1 2" key="1">
    <citation type="journal article" date="2016" name="Mol. Biol. Evol.">
        <title>Comparative Genomics of Early-Diverging Mushroom-Forming Fungi Provides Insights into the Origins of Lignocellulose Decay Capabilities.</title>
        <authorList>
            <person name="Nagy L.G."/>
            <person name="Riley R."/>
            <person name="Tritt A."/>
            <person name="Adam C."/>
            <person name="Daum C."/>
            <person name="Floudas D."/>
            <person name="Sun H."/>
            <person name="Yadav J.S."/>
            <person name="Pangilinan J."/>
            <person name="Larsson K.H."/>
            <person name="Matsuura K."/>
            <person name="Barry K."/>
            <person name="Labutti K."/>
            <person name="Kuo R."/>
            <person name="Ohm R.A."/>
            <person name="Bhattacharya S.S."/>
            <person name="Shirouzu T."/>
            <person name="Yoshinaga Y."/>
            <person name="Martin F.M."/>
            <person name="Grigoriev I.V."/>
            <person name="Hibbett D.S."/>
        </authorList>
    </citation>
    <scope>NUCLEOTIDE SEQUENCE [LARGE SCALE GENOMIC DNA]</scope>
    <source>
        <strain evidence="1 2">HHB10207 ss-3</strain>
    </source>
</reference>
<evidence type="ECO:0000313" key="2">
    <source>
        <dbReference type="Proteomes" id="UP000076798"/>
    </source>
</evidence>
<sequence>MTFCKHEMSRATRYRFIPPASHDADIGVCHLCPADPVVSSWNLTSKRIRCTCFPRVGESHLQSSQVETITDKVLLSSPSLLRLIV</sequence>
<protein>
    <submittedName>
        <fullName evidence="1">Uncharacterized protein</fullName>
    </submittedName>
</protein>
<organism evidence="1 2">
    <name type="scientific">Sistotremastrum suecicum HHB10207 ss-3</name>
    <dbReference type="NCBI Taxonomy" id="1314776"/>
    <lineage>
        <taxon>Eukaryota</taxon>
        <taxon>Fungi</taxon>
        <taxon>Dikarya</taxon>
        <taxon>Basidiomycota</taxon>
        <taxon>Agaricomycotina</taxon>
        <taxon>Agaricomycetes</taxon>
        <taxon>Sistotremastrales</taxon>
        <taxon>Sistotremastraceae</taxon>
        <taxon>Sistotremastrum</taxon>
    </lineage>
</organism>
<evidence type="ECO:0000313" key="1">
    <source>
        <dbReference type="EMBL" id="KZT32375.1"/>
    </source>
</evidence>
<name>A0A165XNG5_9AGAM</name>
<dbReference type="AlphaFoldDB" id="A0A165XNG5"/>